<comment type="caution">
    <text evidence="2">The sequence shown here is derived from an EMBL/GenBank/DDBJ whole genome shotgun (WGS) entry which is preliminary data.</text>
</comment>
<evidence type="ECO:0000313" key="2">
    <source>
        <dbReference type="EMBL" id="KKN48623.1"/>
    </source>
</evidence>
<reference evidence="2" key="1">
    <citation type="journal article" date="2015" name="Nature">
        <title>Complex archaea that bridge the gap between prokaryotes and eukaryotes.</title>
        <authorList>
            <person name="Spang A."/>
            <person name="Saw J.H."/>
            <person name="Jorgensen S.L."/>
            <person name="Zaremba-Niedzwiedzka K."/>
            <person name="Martijn J."/>
            <person name="Lind A.E."/>
            <person name="van Eijk R."/>
            <person name="Schleper C."/>
            <person name="Guy L."/>
            <person name="Ettema T.J."/>
        </authorList>
    </citation>
    <scope>NUCLEOTIDE SEQUENCE</scope>
</reference>
<dbReference type="AlphaFoldDB" id="A0A0F9U4P8"/>
<keyword evidence="1" id="KW-1133">Transmembrane helix</keyword>
<evidence type="ECO:0000256" key="1">
    <source>
        <dbReference type="SAM" id="Phobius"/>
    </source>
</evidence>
<feature type="transmembrane region" description="Helical" evidence="1">
    <location>
        <begin position="50"/>
        <end position="71"/>
    </location>
</feature>
<accession>A0A0F9U4P8</accession>
<protein>
    <submittedName>
        <fullName evidence="2">Uncharacterized protein</fullName>
    </submittedName>
</protein>
<proteinExistence type="predicted"/>
<gene>
    <name evidence="2" type="ORF">LCGC14_0651220</name>
</gene>
<sequence length="80" mass="8242">MRKKSLLEKFRSSRKAQAGVMGLIFLVILIVGVGIPLTQQVIDTSNLSGITATVVGFIPVFLALAVLAAAARMSGLTGGG</sequence>
<organism evidence="2">
    <name type="scientific">marine sediment metagenome</name>
    <dbReference type="NCBI Taxonomy" id="412755"/>
    <lineage>
        <taxon>unclassified sequences</taxon>
        <taxon>metagenomes</taxon>
        <taxon>ecological metagenomes</taxon>
    </lineage>
</organism>
<feature type="transmembrane region" description="Helical" evidence="1">
    <location>
        <begin position="20"/>
        <end position="38"/>
    </location>
</feature>
<keyword evidence="1" id="KW-0812">Transmembrane</keyword>
<keyword evidence="1" id="KW-0472">Membrane</keyword>
<dbReference type="EMBL" id="LAZR01001213">
    <property type="protein sequence ID" value="KKN48623.1"/>
    <property type="molecule type" value="Genomic_DNA"/>
</dbReference>
<name>A0A0F9U4P8_9ZZZZ</name>